<protein>
    <submittedName>
        <fullName evidence="2">Uncharacterized protein</fullName>
    </submittedName>
</protein>
<proteinExistence type="predicted"/>
<reference evidence="2" key="1">
    <citation type="submission" date="2020-11" db="EMBL/GenBank/DDBJ databases">
        <authorList>
            <person name="Tran Van P."/>
        </authorList>
    </citation>
    <scope>NUCLEOTIDE SEQUENCE</scope>
</reference>
<dbReference type="EMBL" id="OB792717">
    <property type="protein sequence ID" value="CAD7423841.1"/>
    <property type="molecule type" value="Genomic_DNA"/>
</dbReference>
<dbReference type="AlphaFoldDB" id="A0A7R9DY21"/>
<gene>
    <name evidence="2" type="ORF">TMSB3V08_LOCUS814</name>
</gene>
<evidence type="ECO:0000256" key="1">
    <source>
        <dbReference type="SAM" id="MobiDB-lite"/>
    </source>
</evidence>
<accession>A0A7R9DY21</accession>
<name>A0A7R9DY21_9NEOP</name>
<sequence length="143" mass="16184">MSRRHRLRIRSSVVRTPCSWSIRNYTRDYSLNIRNHVTVSTNEIVTDIHDTGSGAESREQSNAYNSNIQRAMATASQRAQLTAVQRGDRRNSTLPLYRHSRKEEELTPPADEAGQEVMTRSVAGMGSLYLQFPAAHLISFASY</sequence>
<evidence type="ECO:0000313" key="2">
    <source>
        <dbReference type="EMBL" id="CAD7423841.1"/>
    </source>
</evidence>
<feature type="region of interest" description="Disordered" evidence="1">
    <location>
        <begin position="81"/>
        <end position="112"/>
    </location>
</feature>
<organism evidence="2">
    <name type="scientific">Timema monikensis</name>
    <dbReference type="NCBI Taxonomy" id="170555"/>
    <lineage>
        <taxon>Eukaryota</taxon>
        <taxon>Metazoa</taxon>
        <taxon>Ecdysozoa</taxon>
        <taxon>Arthropoda</taxon>
        <taxon>Hexapoda</taxon>
        <taxon>Insecta</taxon>
        <taxon>Pterygota</taxon>
        <taxon>Neoptera</taxon>
        <taxon>Polyneoptera</taxon>
        <taxon>Phasmatodea</taxon>
        <taxon>Timematodea</taxon>
        <taxon>Timematoidea</taxon>
        <taxon>Timematidae</taxon>
        <taxon>Timema</taxon>
    </lineage>
</organism>